<feature type="region of interest" description="Disordered" evidence="1">
    <location>
        <begin position="91"/>
        <end position="112"/>
    </location>
</feature>
<proteinExistence type="predicted"/>
<accession>A0ABS8T7M3</accession>
<evidence type="ECO:0000313" key="2">
    <source>
        <dbReference type="EMBL" id="MCD7466908.1"/>
    </source>
</evidence>
<protein>
    <submittedName>
        <fullName evidence="2">Uncharacterized protein</fullName>
    </submittedName>
</protein>
<dbReference type="EMBL" id="JACEIK010001181">
    <property type="protein sequence ID" value="MCD7466908.1"/>
    <property type="molecule type" value="Genomic_DNA"/>
</dbReference>
<organism evidence="2 3">
    <name type="scientific">Datura stramonium</name>
    <name type="common">Jimsonweed</name>
    <name type="synonym">Common thornapple</name>
    <dbReference type="NCBI Taxonomy" id="4076"/>
    <lineage>
        <taxon>Eukaryota</taxon>
        <taxon>Viridiplantae</taxon>
        <taxon>Streptophyta</taxon>
        <taxon>Embryophyta</taxon>
        <taxon>Tracheophyta</taxon>
        <taxon>Spermatophyta</taxon>
        <taxon>Magnoliopsida</taxon>
        <taxon>eudicotyledons</taxon>
        <taxon>Gunneridae</taxon>
        <taxon>Pentapetalae</taxon>
        <taxon>asterids</taxon>
        <taxon>lamiids</taxon>
        <taxon>Solanales</taxon>
        <taxon>Solanaceae</taxon>
        <taxon>Solanoideae</taxon>
        <taxon>Datureae</taxon>
        <taxon>Datura</taxon>
    </lineage>
</organism>
<gene>
    <name evidence="2" type="ORF">HAX54_004000</name>
</gene>
<reference evidence="2 3" key="1">
    <citation type="journal article" date="2021" name="BMC Genomics">
        <title>Datura genome reveals duplications of psychoactive alkaloid biosynthetic genes and high mutation rate following tissue culture.</title>
        <authorList>
            <person name="Rajewski A."/>
            <person name="Carter-House D."/>
            <person name="Stajich J."/>
            <person name="Litt A."/>
        </authorList>
    </citation>
    <scope>NUCLEOTIDE SEQUENCE [LARGE SCALE GENOMIC DNA]</scope>
    <source>
        <strain evidence="2">AR-01</strain>
    </source>
</reference>
<name>A0ABS8T7M3_DATST</name>
<evidence type="ECO:0000313" key="3">
    <source>
        <dbReference type="Proteomes" id="UP000823775"/>
    </source>
</evidence>
<keyword evidence="3" id="KW-1185">Reference proteome</keyword>
<evidence type="ECO:0000256" key="1">
    <source>
        <dbReference type="SAM" id="MobiDB-lite"/>
    </source>
</evidence>
<comment type="caution">
    <text evidence="2">The sequence shown here is derived from an EMBL/GenBank/DDBJ whole genome shotgun (WGS) entry which is preliminary data.</text>
</comment>
<dbReference type="Proteomes" id="UP000823775">
    <property type="component" value="Unassembled WGS sequence"/>
</dbReference>
<sequence length="146" mass="15926">MSENFTKSRGGSTIMNAGFEIPHSLPLFKGFGKSYTTDPVLNPQASTGSISQEFGKSHITDPVLDPQASTCSICQIKKKKRSHAYVVSSKISSPSFDTPLKKKRKSERTSSSGITVVPEVLFSPPYLDPIVDVSLVEEDEDTDEDI</sequence>